<dbReference type="RefSeq" id="XP_022249719.1">
    <property type="nucleotide sequence ID" value="XM_022394011.1"/>
</dbReference>
<evidence type="ECO:0000313" key="5">
    <source>
        <dbReference type="RefSeq" id="XP_022249722.1"/>
    </source>
</evidence>
<evidence type="ECO:0000313" key="3">
    <source>
        <dbReference type="Proteomes" id="UP000694941"/>
    </source>
</evidence>
<dbReference type="PROSITE" id="PS50853">
    <property type="entry name" value="FN3"/>
    <property type="match status" value="1"/>
</dbReference>
<dbReference type="InterPro" id="IPR036116">
    <property type="entry name" value="FN3_sf"/>
</dbReference>
<organism evidence="3 4">
    <name type="scientific">Limulus polyphemus</name>
    <name type="common">Atlantic horseshoe crab</name>
    <dbReference type="NCBI Taxonomy" id="6850"/>
    <lineage>
        <taxon>Eukaryota</taxon>
        <taxon>Metazoa</taxon>
        <taxon>Ecdysozoa</taxon>
        <taxon>Arthropoda</taxon>
        <taxon>Chelicerata</taxon>
        <taxon>Merostomata</taxon>
        <taxon>Xiphosura</taxon>
        <taxon>Limulidae</taxon>
        <taxon>Limulus</taxon>
    </lineage>
</organism>
<accession>A0ABM1T1G3</accession>
<proteinExistence type="predicted"/>
<dbReference type="InterPro" id="IPR003961">
    <property type="entry name" value="FN3_dom"/>
</dbReference>
<dbReference type="InterPro" id="IPR032073">
    <property type="entry name" value="FNDC5_C"/>
</dbReference>
<evidence type="ECO:0000259" key="2">
    <source>
        <dbReference type="PROSITE" id="PS50853"/>
    </source>
</evidence>
<keyword evidence="3" id="KW-1185">Reference proteome</keyword>
<dbReference type="PANTHER" id="PTHR21104">
    <property type="entry name" value="FIBRONECTIN TYPE III DOMAIN-CONTAINING PROTEIN"/>
    <property type="match status" value="1"/>
</dbReference>
<dbReference type="CDD" id="cd00063">
    <property type="entry name" value="FN3"/>
    <property type="match status" value="1"/>
</dbReference>
<keyword evidence="1" id="KW-0812">Transmembrane</keyword>
<dbReference type="PANTHER" id="PTHR21104:SF1">
    <property type="entry name" value="FIBRONECTIN TYPE III DOMAIN-CONTAINING PROTEIN"/>
    <property type="match status" value="1"/>
</dbReference>
<dbReference type="GeneID" id="111087422"/>
<dbReference type="SUPFAM" id="SSF49265">
    <property type="entry name" value="Fibronectin type III"/>
    <property type="match status" value="1"/>
</dbReference>
<gene>
    <name evidence="4 5" type="primary">LOC111087422</name>
</gene>
<keyword evidence="1" id="KW-0472">Membrane</keyword>
<dbReference type="Pfam" id="PF16066">
    <property type="entry name" value="DUF4808"/>
    <property type="match status" value="1"/>
</dbReference>
<dbReference type="Proteomes" id="UP000694941">
    <property type="component" value="Unplaced"/>
</dbReference>
<dbReference type="InterPro" id="IPR013783">
    <property type="entry name" value="Ig-like_fold"/>
</dbReference>
<feature type="domain" description="Fibronectin type-III" evidence="2">
    <location>
        <begin position="9"/>
        <end position="103"/>
    </location>
</feature>
<evidence type="ECO:0000256" key="1">
    <source>
        <dbReference type="SAM" id="Phobius"/>
    </source>
</evidence>
<sequence>MWENTYLPVPYNISLVLTRWSPPEVRVFWIFDSGNESSLIHFDVTYRPQNARYRIVQEVSPKECSVVLNHLLPGTPYHLHLTPISKTGSGNHSEVIQFISPKVQNVAKEKNRSLEKARTTPEVREEEIVIVVLVLVVWVAVILVFFNKWGKIRMLEPYQPDYRSPLYKSTRVSLVEPILEGELPQGSRVALSGQPRQNSILMGSTYSRLRQNSVFIGSTYNRTAMLAESGVPRKVKSAEDIKSLVVQIGHHRQNTAL</sequence>
<name>A0ABM1T1G3_LIMPO</name>
<dbReference type="Gene3D" id="2.60.40.10">
    <property type="entry name" value="Immunoglobulins"/>
    <property type="match status" value="1"/>
</dbReference>
<reference evidence="4 5" key="1">
    <citation type="submission" date="2025-05" db="UniProtKB">
        <authorList>
            <consortium name="RefSeq"/>
        </authorList>
    </citation>
    <scope>IDENTIFICATION</scope>
    <source>
        <tissue evidence="4 5">Muscle</tissue>
    </source>
</reference>
<evidence type="ECO:0000313" key="4">
    <source>
        <dbReference type="RefSeq" id="XP_022249719.1"/>
    </source>
</evidence>
<protein>
    <submittedName>
        <fullName evidence="4 5">Uncharacterized protein LOC111087422</fullName>
    </submittedName>
</protein>
<dbReference type="Pfam" id="PF00041">
    <property type="entry name" value="fn3"/>
    <property type="match status" value="1"/>
</dbReference>
<keyword evidence="1" id="KW-1133">Transmembrane helix</keyword>
<dbReference type="RefSeq" id="XP_022249722.1">
    <property type="nucleotide sequence ID" value="XM_022394014.1"/>
</dbReference>
<feature type="transmembrane region" description="Helical" evidence="1">
    <location>
        <begin position="128"/>
        <end position="146"/>
    </location>
</feature>